<evidence type="ECO:0000256" key="2">
    <source>
        <dbReference type="SAM" id="Coils"/>
    </source>
</evidence>
<dbReference type="Gene3D" id="3.30.2320.10">
    <property type="entry name" value="hypothetical protein PF0899 domain"/>
    <property type="match status" value="1"/>
</dbReference>
<comment type="subcellular location">
    <subcellularLocation>
        <location evidence="1">Virion</location>
    </subcellularLocation>
</comment>
<protein>
    <submittedName>
        <fullName evidence="4">Phage major capsid protein</fullName>
    </submittedName>
</protein>
<dbReference type="RefSeq" id="WP_270152063.1">
    <property type="nucleotide sequence ID" value="NZ_CP096918.1"/>
</dbReference>
<feature type="domain" description="Phage capsid-like C-terminal" evidence="3">
    <location>
        <begin position="200"/>
        <end position="466"/>
    </location>
</feature>
<reference evidence="4" key="1">
    <citation type="submission" date="2022-09" db="EMBL/GenBank/DDBJ databases">
        <title>Intensive care unit water sources are persistently colonized with multi-drug resistant bacteria and are the site of extensive horizontal gene transfer of antibiotic resistance genes.</title>
        <authorList>
            <person name="Diorio-Toth L."/>
        </authorList>
    </citation>
    <scope>NUCLEOTIDE SEQUENCE</scope>
    <source>
        <strain evidence="4">GD04130</strain>
    </source>
</reference>
<dbReference type="AlphaFoldDB" id="A0AA42HQR6"/>
<dbReference type="SUPFAM" id="SSF140453">
    <property type="entry name" value="EsxAB dimer-like"/>
    <property type="match status" value="1"/>
</dbReference>
<gene>
    <name evidence="4" type="ORF">N7330_06985</name>
</gene>
<dbReference type="EMBL" id="JAODZU010000006">
    <property type="protein sequence ID" value="MDH0362800.1"/>
    <property type="molecule type" value="Genomic_DNA"/>
</dbReference>
<dbReference type="Pfam" id="PF05065">
    <property type="entry name" value="Phage_capsid"/>
    <property type="match status" value="1"/>
</dbReference>
<comment type="caution">
    <text evidence="4">The sequence shown here is derived from an EMBL/GenBank/DDBJ whole genome shotgun (WGS) entry which is preliminary data.</text>
</comment>
<evidence type="ECO:0000259" key="3">
    <source>
        <dbReference type="Pfam" id="PF05065"/>
    </source>
</evidence>
<dbReference type="InterPro" id="IPR054612">
    <property type="entry name" value="Phage_capsid-like_C"/>
</dbReference>
<name>A0AA42HQR6_9BURK</name>
<dbReference type="Proteomes" id="UP001158297">
    <property type="component" value="Unassembled WGS sequence"/>
</dbReference>
<dbReference type="InterPro" id="IPR024455">
    <property type="entry name" value="Phage_capsid"/>
</dbReference>
<sequence length="475" mass="50125">MQFSAKQITRKHLTYGLLAILAVMAIANLLGAPLVQPDVLAALAAAGGLPVALTGEVGGDVRKALDQLTDTAKAAQKMVEEVKSAHKDLDGRVAKLQDEMKGLGADATTKAAFQDAVDKVDKVEKSLDKLNAEVTELGKKAANLMGDNGQQRKSLGQLAAASELCKNYRGGNVELVTMNAPLFGKAALTSAAASAGTLIQPYQAGIVMGPEQPLTVRDLFQSVSISTNAIEWVAEKLFTNNAGPQNGEGTAKNESGLTFEKKTSAVETIAHWIPASRQVLSDAPQLQGLVDGRLRYGLKLKEDGQLVYGDGTNGSLLGMVPQATVFNPAGMPAVAQGGVAHTALDYLRWAFLQVARAQYPATFATLSLEDWAAIQMMKTTDGAYIFGTPTDGAAPRIWGKQVVESHSLAAGDFVAGSGFAATVYDREEVTVRVAEQHADFFIKNMVALLCEERVGFTVERPAALVQGDLTALLAG</sequence>
<dbReference type="InterPro" id="IPR036689">
    <property type="entry name" value="ESAT-6-like_sf"/>
</dbReference>
<dbReference type="Gene3D" id="1.10.287.1490">
    <property type="match status" value="1"/>
</dbReference>
<evidence type="ECO:0000313" key="5">
    <source>
        <dbReference type="Proteomes" id="UP001158297"/>
    </source>
</evidence>
<proteinExistence type="predicted"/>
<keyword evidence="2" id="KW-0175">Coiled coil</keyword>
<dbReference type="SUPFAM" id="SSF56563">
    <property type="entry name" value="Major capsid protein gp5"/>
    <property type="match status" value="1"/>
</dbReference>
<accession>A0AA42HQR6</accession>
<feature type="coiled-coil region" evidence="2">
    <location>
        <begin position="65"/>
        <end position="147"/>
    </location>
</feature>
<dbReference type="Gene3D" id="3.30.2400.10">
    <property type="entry name" value="Major capsid protein gp5"/>
    <property type="match status" value="1"/>
</dbReference>
<organism evidence="4 5">
    <name type="scientific">Comamonas aquatica</name>
    <dbReference type="NCBI Taxonomy" id="225991"/>
    <lineage>
        <taxon>Bacteria</taxon>
        <taxon>Pseudomonadati</taxon>
        <taxon>Pseudomonadota</taxon>
        <taxon>Betaproteobacteria</taxon>
        <taxon>Burkholderiales</taxon>
        <taxon>Comamonadaceae</taxon>
        <taxon>Comamonas</taxon>
    </lineage>
</organism>
<evidence type="ECO:0000313" key="4">
    <source>
        <dbReference type="EMBL" id="MDH0362800.1"/>
    </source>
</evidence>
<dbReference type="NCBIfam" id="TIGR01554">
    <property type="entry name" value="major_cap_HK97"/>
    <property type="match status" value="1"/>
</dbReference>
<evidence type="ECO:0000256" key="1">
    <source>
        <dbReference type="ARBA" id="ARBA00004328"/>
    </source>
</evidence>